<feature type="region of interest" description="Disordered" evidence="1">
    <location>
        <begin position="414"/>
        <end position="529"/>
    </location>
</feature>
<keyword evidence="2" id="KW-0378">Hydrolase</keyword>
<gene>
    <name evidence="2" type="ORF">PGQ11_006783</name>
</gene>
<dbReference type="SUPFAM" id="SSF54427">
    <property type="entry name" value="NTF2-like"/>
    <property type="match status" value="1"/>
</dbReference>
<feature type="compositionally biased region" description="Basic and acidic residues" evidence="1">
    <location>
        <begin position="503"/>
        <end position="529"/>
    </location>
</feature>
<dbReference type="Proteomes" id="UP001390339">
    <property type="component" value="Unassembled WGS sequence"/>
</dbReference>
<organism evidence="2 3">
    <name type="scientific">Apiospora arundinis</name>
    <dbReference type="NCBI Taxonomy" id="335852"/>
    <lineage>
        <taxon>Eukaryota</taxon>
        <taxon>Fungi</taxon>
        <taxon>Dikarya</taxon>
        <taxon>Ascomycota</taxon>
        <taxon>Pezizomycotina</taxon>
        <taxon>Sordariomycetes</taxon>
        <taxon>Xylariomycetidae</taxon>
        <taxon>Amphisphaeriales</taxon>
        <taxon>Apiosporaceae</taxon>
        <taxon>Apiospora</taxon>
    </lineage>
</organism>
<dbReference type="GO" id="GO:0016787">
    <property type="term" value="F:hydrolase activity"/>
    <property type="evidence" value="ECO:0007669"/>
    <property type="project" value="UniProtKB-KW"/>
</dbReference>
<name>A0ABR2ITN5_9PEZI</name>
<dbReference type="PANTHER" id="PTHR38436:SF3">
    <property type="entry name" value="CARBOXYMETHYLENEBUTENOLIDASE-RELATED"/>
    <property type="match status" value="1"/>
</dbReference>
<dbReference type="EMBL" id="JAPCWZ010000004">
    <property type="protein sequence ID" value="KAK8868205.1"/>
    <property type="molecule type" value="Genomic_DNA"/>
</dbReference>
<dbReference type="InterPro" id="IPR009959">
    <property type="entry name" value="Cyclase_SnoaL-like"/>
</dbReference>
<evidence type="ECO:0000313" key="3">
    <source>
        <dbReference type="Proteomes" id="UP001390339"/>
    </source>
</evidence>
<evidence type="ECO:0000313" key="2">
    <source>
        <dbReference type="EMBL" id="KAK8868205.1"/>
    </source>
</evidence>
<reference evidence="2 3" key="1">
    <citation type="journal article" date="2024" name="IMA Fungus">
        <title>Apiospora arundinis, a panoply of carbohydrate-active enzymes and secondary metabolites.</title>
        <authorList>
            <person name="Sorensen T."/>
            <person name="Petersen C."/>
            <person name="Muurmann A.T."/>
            <person name="Christiansen J.V."/>
            <person name="Brundto M.L."/>
            <person name="Overgaard C.K."/>
            <person name="Boysen A.T."/>
            <person name="Wollenberg R.D."/>
            <person name="Larsen T.O."/>
            <person name="Sorensen J.L."/>
            <person name="Nielsen K.L."/>
            <person name="Sondergaard T.E."/>
        </authorList>
    </citation>
    <scope>NUCLEOTIDE SEQUENCE [LARGE SCALE GENOMIC DNA]</scope>
    <source>
        <strain evidence="2 3">AAU 773</strain>
    </source>
</reference>
<sequence length="529" mass="59293">MFDVPKIVEAALPEKERNGRTLGIVGGSMAGPGPNHNDPGFLSDDFPKSKPKLYITGEEEYFDELTIAEWKNEGFEVEYISMGNGGKEYQSHLRALTNQDLGPCETFGIVAYGKAASECLSFFHVLDNNPSFKLCCLIAYYPTSVPDPRTRFPGGVHVLVHLAEGDETIGIVKQDQMVGIQGKKRTVKRQMPHGMGTGKYVKYSYPTYSYDADSGFAEQDMDEFDAISTDLAWTRSLATARRAFRRDVNLERVHEENVNAKYYTQNLQKTMSTYTANTTPNVTNMPTLTGGIGADELHDFYGHYFLHKNPKSLRLTLLSRTIGVNRVVDELHVAFRHTQEMPWILPGVPPTKKKVEVLVVSIVTVRGGKLAHERVFWDQASVLFQVGLLDPNLIPAPAKRRGVTKLPVIGREAAQRRLEGNEDGEDGEADNELIPDWYNEDDEDDDEEEEEEEEEDEEEGEGEDDAKQNGAQGQQEEEAEQEDGSEEEGEQDGEESEDGDEEDGHHDDDDTMVEPDKAHHSDEEPSRRS</sequence>
<keyword evidence="3" id="KW-1185">Reference proteome</keyword>
<feature type="compositionally biased region" description="Acidic residues" evidence="1">
    <location>
        <begin position="421"/>
        <end position="464"/>
    </location>
</feature>
<evidence type="ECO:0000256" key="1">
    <source>
        <dbReference type="SAM" id="MobiDB-lite"/>
    </source>
</evidence>
<proteinExistence type="predicted"/>
<comment type="caution">
    <text evidence="2">The sequence shown here is derived from an EMBL/GenBank/DDBJ whole genome shotgun (WGS) entry which is preliminary data.</text>
</comment>
<dbReference type="Gene3D" id="3.10.450.50">
    <property type="match status" value="1"/>
</dbReference>
<accession>A0ABR2ITN5</accession>
<dbReference type="PANTHER" id="PTHR38436">
    <property type="entry name" value="POLYKETIDE CYCLASE SNOAL-LIKE DOMAIN"/>
    <property type="match status" value="1"/>
</dbReference>
<protein>
    <submittedName>
        <fullName evidence="2">Dienelactone hydrolase</fullName>
    </submittedName>
</protein>
<feature type="compositionally biased region" description="Acidic residues" evidence="1">
    <location>
        <begin position="475"/>
        <end position="502"/>
    </location>
</feature>
<dbReference type="InterPro" id="IPR032710">
    <property type="entry name" value="NTF2-like_dom_sf"/>
</dbReference>
<feature type="region of interest" description="Disordered" evidence="1">
    <location>
        <begin position="19"/>
        <end position="44"/>
    </location>
</feature>